<dbReference type="KEGG" id="bbgw:UT28_C0001G0221"/>
<keyword evidence="1" id="KW-1133">Transmembrane helix</keyword>
<sequence>MNQEPNMGMQSKPAVSKWLWISLIIVIVLAAGFAAWYYLSGPGKTVATTETTTPTTTTMPTTTTAATSTTADWKTYTDKTFGYSVKYPANWLVNSTNPRQIEFRENGKTYSIEESDIYAIVIAIDDKVQAKTALELANERKANMTVGAPVVTETIVDNVKAAQIQDYLQKSMIIVNSNKRYDIVTPNFGVEEINKGVQKVYDQMISTFRFTK</sequence>
<keyword evidence="1" id="KW-0472">Membrane</keyword>
<organism evidence="2 3">
    <name type="scientific">Berkelbacteria bacterium GW2011_GWE1_39_12</name>
    <dbReference type="NCBI Taxonomy" id="1618337"/>
    <lineage>
        <taxon>Bacteria</taxon>
        <taxon>Candidatus Berkelbacteria</taxon>
    </lineage>
</organism>
<gene>
    <name evidence="2" type="ORF">UT28_C0001G0221</name>
</gene>
<dbReference type="Proteomes" id="UP000035648">
    <property type="component" value="Chromosome"/>
</dbReference>
<evidence type="ECO:0000313" key="2">
    <source>
        <dbReference type="EMBL" id="AKM82032.1"/>
    </source>
</evidence>
<keyword evidence="1" id="KW-0812">Transmembrane</keyword>
<evidence type="ECO:0000313" key="3">
    <source>
        <dbReference type="Proteomes" id="UP000035648"/>
    </source>
</evidence>
<accession>A0A0G4B4W1</accession>
<dbReference type="EMBL" id="CP011213">
    <property type="protein sequence ID" value="AKM82032.1"/>
    <property type="molecule type" value="Genomic_DNA"/>
</dbReference>
<evidence type="ECO:0008006" key="4">
    <source>
        <dbReference type="Google" id="ProtNLM"/>
    </source>
</evidence>
<dbReference type="STRING" id="1618337.UT28_C0001G0221"/>
<protein>
    <recommendedName>
        <fullName evidence="4">PsbP C-terminal domain-containing protein</fullName>
    </recommendedName>
</protein>
<dbReference type="AlphaFoldDB" id="A0A0G4B4W1"/>
<reference evidence="2 3" key="1">
    <citation type="journal article" date="2015" name="Nature">
        <title>rRNA introns, odd ribosomes, and small enigmatic genomes across a large radiation of phyla.</title>
        <authorList>
            <person name="Brown C.T."/>
            <person name="Hug L.A."/>
            <person name="Thomas B.C."/>
            <person name="Sharon I."/>
            <person name="Castelle C.J."/>
            <person name="Singh A."/>
            <person name="Wilkins M.J."/>
            <person name="Williams K.H."/>
            <person name="Banfield J.F."/>
        </authorList>
    </citation>
    <scope>NUCLEOTIDE SEQUENCE [LARGE SCALE GENOMIC DNA]</scope>
</reference>
<name>A0A0G4B4W1_9BACT</name>
<evidence type="ECO:0000256" key="1">
    <source>
        <dbReference type="SAM" id="Phobius"/>
    </source>
</evidence>
<dbReference type="PATRIC" id="fig|1618337.4.peg.218"/>
<feature type="transmembrane region" description="Helical" evidence="1">
    <location>
        <begin position="20"/>
        <end position="39"/>
    </location>
</feature>
<proteinExistence type="predicted"/>